<reference evidence="2" key="1">
    <citation type="submission" date="2020-09" db="EMBL/GenBank/DDBJ databases">
        <title>A novel bacterium of genus Paenibacillus, isolated from South China Sea.</title>
        <authorList>
            <person name="Huang H."/>
            <person name="Mo K."/>
            <person name="Hu Y."/>
        </authorList>
    </citation>
    <scope>NUCLEOTIDE SEQUENCE</scope>
    <source>
        <strain evidence="2">IB182363</strain>
    </source>
</reference>
<proteinExistence type="predicted"/>
<keyword evidence="1" id="KW-1133">Transmembrane helix</keyword>
<organism evidence="2 3">
    <name type="scientific">Paenibacillus oceani</name>
    <dbReference type="NCBI Taxonomy" id="2772510"/>
    <lineage>
        <taxon>Bacteria</taxon>
        <taxon>Bacillati</taxon>
        <taxon>Bacillota</taxon>
        <taxon>Bacilli</taxon>
        <taxon>Bacillales</taxon>
        <taxon>Paenibacillaceae</taxon>
        <taxon>Paenibacillus</taxon>
    </lineage>
</organism>
<dbReference type="Proteomes" id="UP000639396">
    <property type="component" value="Unassembled WGS sequence"/>
</dbReference>
<sequence length="383" mass="41891">MSDPTKWDRMFKQALASTEEPGDSLNESIIHLYKERTAMKRGYRKRISAGVLAAVFTIVISITAIAATQLFSSKQVAERLGQQLLAKAFESADAIEINQSAAAGDYTFTLHGIVSGAGLTEFNSTSQRLNPDRTYAVVSIARQDGGPMPAATDPEYGQVPFFISPLIKGQKPWQVNIVTMNGGYSEVVIDGTMYRLIECDGVEMFADRGVYLAIISGSTFYSNEAFAYEESTGEIRPRADFQGSSILFDLPLNKAKADPAKAEAYLQKLLKEPHSAGDASGRAAPADEAGAEHAYRLEQWKKKMPEGTVVPESVKAATIDQKGYIHYDHDGWRVTLAPGILFEEGQTGFSDSVQFSGSEDTYKAMQFHKDEQGVITGRIINLN</sequence>
<keyword evidence="1" id="KW-0472">Membrane</keyword>
<comment type="caution">
    <text evidence="2">The sequence shown here is derived from an EMBL/GenBank/DDBJ whole genome shotgun (WGS) entry which is preliminary data.</text>
</comment>
<evidence type="ECO:0000256" key="1">
    <source>
        <dbReference type="SAM" id="Phobius"/>
    </source>
</evidence>
<dbReference type="EMBL" id="JACXJA010000010">
    <property type="protein sequence ID" value="MBD2862341.1"/>
    <property type="molecule type" value="Genomic_DNA"/>
</dbReference>
<keyword evidence="1" id="KW-0812">Transmembrane</keyword>
<dbReference type="AlphaFoldDB" id="A0A927C9S8"/>
<gene>
    <name evidence="2" type="ORF">IDH45_10130</name>
</gene>
<feature type="transmembrane region" description="Helical" evidence="1">
    <location>
        <begin position="49"/>
        <end position="71"/>
    </location>
</feature>
<dbReference type="RefSeq" id="WP_190927123.1">
    <property type="nucleotide sequence ID" value="NZ_JACXJA010000010.1"/>
</dbReference>
<protein>
    <recommendedName>
        <fullName evidence="4">DUF4179 domain-containing protein</fullName>
    </recommendedName>
</protein>
<keyword evidence="3" id="KW-1185">Reference proteome</keyword>
<evidence type="ECO:0008006" key="4">
    <source>
        <dbReference type="Google" id="ProtNLM"/>
    </source>
</evidence>
<name>A0A927C9S8_9BACL</name>
<accession>A0A927C9S8</accession>
<evidence type="ECO:0000313" key="2">
    <source>
        <dbReference type="EMBL" id="MBD2862341.1"/>
    </source>
</evidence>
<evidence type="ECO:0000313" key="3">
    <source>
        <dbReference type="Proteomes" id="UP000639396"/>
    </source>
</evidence>